<sequence>MAHHPEQGWSLLCNGVLLFEDTGELLPDGRIIAPHRPLGAGQVMTAA</sequence>
<dbReference type="EMBL" id="JACHJK010000002">
    <property type="protein sequence ID" value="MBB5926261.1"/>
    <property type="molecule type" value="Genomic_DNA"/>
</dbReference>
<proteinExistence type="predicted"/>
<accession>A0A7W9PR13</accession>
<evidence type="ECO:0000313" key="1">
    <source>
        <dbReference type="EMBL" id="MBB5926261.1"/>
    </source>
</evidence>
<protein>
    <submittedName>
        <fullName evidence="1">Uncharacterized protein</fullName>
    </submittedName>
</protein>
<name>A0A7W9PR13_9ACTN</name>
<dbReference type="AlphaFoldDB" id="A0A7W9PR13"/>
<keyword evidence="2" id="KW-1185">Reference proteome</keyword>
<reference evidence="1 2" key="1">
    <citation type="submission" date="2020-08" db="EMBL/GenBank/DDBJ databases">
        <title>Genomic Encyclopedia of Type Strains, Phase III (KMG-III): the genomes of soil and plant-associated and newly described type strains.</title>
        <authorList>
            <person name="Whitman W."/>
        </authorList>
    </citation>
    <scope>NUCLEOTIDE SEQUENCE [LARGE SCALE GENOMIC DNA]</scope>
    <source>
        <strain evidence="1 2">CECT 3313</strain>
    </source>
</reference>
<dbReference type="Pfam" id="PF19462">
    <property type="entry name" value="DUF5999"/>
    <property type="match status" value="1"/>
</dbReference>
<evidence type="ECO:0000313" key="2">
    <source>
        <dbReference type="Proteomes" id="UP000585836"/>
    </source>
</evidence>
<dbReference type="InterPro" id="IPR046041">
    <property type="entry name" value="DUF5999"/>
</dbReference>
<gene>
    <name evidence="1" type="ORF">FHS34_001715</name>
</gene>
<organism evidence="1 2">
    <name type="scientific">Streptomyces echinatus</name>
    <dbReference type="NCBI Taxonomy" id="67293"/>
    <lineage>
        <taxon>Bacteria</taxon>
        <taxon>Bacillati</taxon>
        <taxon>Actinomycetota</taxon>
        <taxon>Actinomycetes</taxon>
        <taxon>Kitasatosporales</taxon>
        <taxon>Streptomycetaceae</taxon>
        <taxon>Streptomyces</taxon>
    </lineage>
</organism>
<comment type="caution">
    <text evidence="1">The sequence shown here is derived from an EMBL/GenBank/DDBJ whole genome shotgun (WGS) entry which is preliminary data.</text>
</comment>
<dbReference type="Proteomes" id="UP000585836">
    <property type="component" value="Unassembled WGS sequence"/>
</dbReference>